<dbReference type="PANTHER" id="PTHR19857">
    <property type="entry name" value="MITOCHONDRIAL DIVISION PROTEIN 1-RELATED"/>
    <property type="match status" value="1"/>
</dbReference>
<dbReference type="SMART" id="SM00320">
    <property type="entry name" value="WD40"/>
    <property type="match status" value="6"/>
</dbReference>
<evidence type="ECO:0008006" key="7">
    <source>
        <dbReference type="Google" id="ProtNLM"/>
    </source>
</evidence>
<dbReference type="InterPro" id="IPR001680">
    <property type="entry name" value="WD40_rpt"/>
</dbReference>
<dbReference type="Proteomes" id="UP000639403">
    <property type="component" value="Unassembled WGS sequence"/>
</dbReference>
<proteinExistence type="predicted"/>
<keyword evidence="2" id="KW-0677">Repeat</keyword>
<dbReference type="EMBL" id="JADOXO010000012">
    <property type="protein sequence ID" value="KAF9820164.1"/>
    <property type="molecule type" value="Genomic_DNA"/>
</dbReference>
<evidence type="ECO:0000256" key="3">
    <source>
        <dbReference type="PROSITE-ProRule" id="PRU00221"/>
    </source>
</evidence>
<dbReference type="SUPFAM" id="SSF50978">
    <property type="entry name" value="WD40 repeat-like"/>
    <property type="match status" value="1"/>
</dbReference>
<evidence type="ECO:0000313" key="5">
    <source>
        <dbReference type="EMBL" id="KAF9820164.1"/>
    </source>
</evidence>
<dbReference type="PANTHER" id="PTHR19857:SF21">
    <property type="entry name" value="ANAPHASE-PROMOTING COMPLEX SUBUNIT 4 WD40 DOMAIN-CONTAINING PROTEIN"/>
    <property type="match status" value="1"/>
</dbReference>
<feature type="region of interest" description="Disordered" evidence="4">
    <location>
        <begin position="373"/>
        <end position="412"/>
    </location>
</feature>
<dbReference type="InterPro" id="IPR015943">
    <property type="entry name" value="WD40/YVTN_repeat-like_dom_sf"/>
</dbReference>
<dbReference type="PROSITE" id="PS50082">
    <property type="entry name" value="WD_REPEATS_2"/>
    <property type="match status" value="2"/>
</dbReference>
<dbReference type="PROSITE" id="PS00678">
    <property type="entry name" value="WD_REPEATS_1"/>
    <property type="match status" value="2"/>
</dbReference>
<protein>
    <recommendedName>
        <fullName evidence="7">WD40 repeat-like protein</fullName>
    </recommendedName>
</protein>
<keyword evidence="1 3" id="KW-0853">WD repeat</keyword>
<feature type="repeat" description="WD" evidence="3">
    <location>
        <begin position="76"/>
        <end position="123"/>
    </location>
</feature>
<dbReference type="PROSITE" id="PS50294">
    <property type="entry name" value="WD_REPEATS_REGION"/>
    <property type="match status" value="2"/>
</dbReference>
<evidence type="ECO:0000256" key="4">
    <source>
        <dbReference type="SAM" id="MobiDB-lite"/>
    </source>
</evidence>
<feature type="compositionally biased region" description="Acidic residues" evidence="4">
    <location>
        <begin position="398"/>
        <end position="412"/>
    </location>
</feature>
<evidence type="ECO:0000313" key="6">
    <source>
        <dbReference type="Proteomes" id="UP000639403"/>
    </source>
</evidence>
<organism evidence="5 6">
    <name type="scientific">Rhodonia placenta</name>
    <dbReference type="NCBI Taxonomy" id="104341"/>
    <lineage>
        <taxon>Eukaryota</taxon>
        <taxon>Fungi</taxon>
        <taxon>Dikarya</taxon>
        <taxon>Basidiomycota</taxon>
        <taxon>Agaricomycotina</taxon>
        <taxon>Agaricomycetes</taxon>
        <taxon>Polyporales</taxon>
        <taxon>Adustoporiaceae</taxon>
        <taxon>Rhodonia</taxon>
    </lineage>
</organism>
<dbReference type="Pfam" id="PF00400">
    <property type="entry name" value="WD40"/>
    <property type="match status" value="2"/>
</dbReference>
<name>A0A8H7P974_9APHY</name>
<dbReference type="InterPro" id="IPR036322">
    <property type="entry name" value="WD40_repeat_dom_sf"/>
</dbReference>
<feature type="repeat" description="WD" evidence="3">
    <location>
        <begin position="124"/>
        <end position="159"/>
    </location>
</feature>
<sequence length="412" mass="45239">MQAAADASNLLRSEAELVLEESRKQKAEKTKHLGSPIELPGKALGIEVRGNYAWIAENTAVARKVSLESGKTLQLFRGHSAPVTCLAFFDKEPGSVLGDVLITGSWDQTIKVWNTETKELISSTPAHSDFVKSLCVVPSLALLISSSSDKTLRFWDLSTYQNGQPLHSVGSLSAHTRPVESLNAYPLSDSSAILYTADTMGVIKVWELTKENSDPPRWRSTMREELNHHRTRINEVVYGNGQLWTASSDDTVQMCQQSPATATSNSASKPPPPITHPVAVKAVLPLALSPLAEPYLLTGAGDVIRVYDISTLEEPELLCEVDAHWHDVTALRLWMRKTPVKGTGGQFKVEPWIVSASLDGTIRKWRLSELLSPPPPVPVTKLPVPTPPPEPSNVFQMSEEEERELAELMDSD</sequence>
<reference evidence="5" key="2">
    <citation type="journal article" name="Front. Microbiol.">
        <title>Degradative Capacity of Two Strains of Rhodonia placenta: From Phenotype to Genotype.</title>
        <authorList>
            <person name="Kolle M."/>
            <person name="Horta M.A.C."/>
            <person name="Nowrousian M."/>
            <person name="Ohm R.A."/>
            <person name="Benz J.P."/>
            <person name="Pilgard A."/>
        </authorList>
    </citation>
    <scope>NUCLEOTIDE SEQUENCE</scope>
    <source>
        <strain evidence="5">FPRL280</strain>
    </source>
</reference>
<gene>
    <name evidence="5" type="ORF">IEO21_01597</name>
</gene>
<feature type="compositionally biased region" description="Polar residues" evidence="4">
    <location>
        <begin position="250"/>
        <end position="268"/>
    </location>
</feature>
<dbReference type="PRINTS" id="PR00320">
    <property type="entry name" value="GPROTEINBRPT"/>
</dbReference>
<dbReference type="Gene3D" id="2.130.10.10">
    <property type="entry name" value="YVTN repeat-like/Quinoprotein amine dehydrogenase"/>
    <property type="match status" value="2"/>
</dbReference>
<comment type="caution">
    <text evidence="5">The sequence shown here is derived from an EMBL/GenBank/DDBJ whole genome shotgun (WGS) entry which is preliminary data.</text>
</comment>
<reference evidence="5" key="1">
    <citation type="submission" date="2020-11" db="EMBL/GenBank/DDBJ databases">
        <authorList>
            <person name="Koelle M."/>
            <person name="Horta M.A.C."/>
            <person name="Nowrousian M."/>
            <person name="Ohm R.A."/>
            <person name="Benz P."/>
            <person name="Pilgard A."/>
        </authorList>
    </citation>
    <scope>NUCLEOTIDE SEQUENCE</scope>
    <source>
        <strain evidence="5">FPRL280</strain>
    </source>
</reference>
<accession>A0A8H7P974</accession>
<feature type="region of interest" description="Disordered" evidence="4">
    <location>
        <begin position="250"/>
        <end position="273"/>
    </location>
</feature>
<evidence type="ECO:0000256" key="2">
    <source>
        <dbReference type="ARBA" id="ARBA00022737"/>
    </source>
</evidence>
<dbReference type="InterPro" id="IPR019775">
    <property type="entry name" value="WD40_repeat_CS"/>
</dbReference>
<feature type="compositionally biased region" description="Pro residues" evidence="4">
    <location>
        <begin position="373"/>
        <end position="391"/>
    </location>
</feature>
<evidence type="ECO:0000256" key="1">
    <source>
        <dbReference type="ARBA" id="ARBA00022574"/>
    </source>
</evidence>
<dbReference type="AlphaFoldDB" id="A0A8H7P974"/>
<dbReference type="InterPro" id="IPR020472">
    <property type="entry name" value="WD40_PAC1"/>
</dbReference>
<dbReference type="InterPro" id="IPR051179">
    <property type="entry name" value="WD_repeat_multifunction"/>
</dbReference>